<dbReference type="EC" id="3.2.1.1" evidence="4"/>
<dbReference type="InterPro" id="IPR045857">
    <property type="entry name" value="O16G_dom_2"/>
</dbReference>
<dbReference type="EMBL" id="JAUSTM010000029">
    <property type="protein sequence ID" value="MDQ0223443.1"/>
    <property type="molecule type" value="Genomic_DNA"/>
</dbReference>
<dbReference type="RefSeq" id="WP_307122589.1">
    <property type="nucleotide sequence ID" value="NZ_JAUSTM010000029.1"/>
</dbReference>
<keyword evidence="4 6" id="KW-0378">Hydrolase</keyword>
<reference evidence="6 7" key="1">
    <citation type="submission" date="2023-07" db="EMBL/GenBank/DDBJ databases">
        <title>Genomic Encyclopedia of Type Strains, Phase IV (KMG-IV): sequencing the most valuable type-strain genomes for metagenomic binning, comparative biology and taxonomic classification.</title>
        <authorList>
            <person name="Goeker M."/>
        </authorList>
    </citation>
    <scope>NUCLEOTIDE SEQUENCE [LARGE SCALE GENOMIC DNA]</scope>
    <source>
        <strain evidence="6 7">DSM 105143</strain>
    </source>
</reference>
<keyword evidence="4" id="KW-0119">Carbohydrate metabolism</keyword>
<dbReference type="InterPro" id="IPR006047">
    <property type="entry name" value="GH13_cat_dom"/>
</dbReference>
<dbReference type="SMART" id="SM00642">
    <property type="entry name" value="Aamy"/>
    <property type="match status" value="1"/>
</dbReference>
<name>A0ABT9YVU0_9STRE</name>
<evidence type="ECO:0000256" key="3">
    <source>
        <dbReference type="RuleBase" id="RU003615"/>
    </source>
</evidence>
<comment type="similarity">
    <text evidence="1 3">Belongs to the glycosyl hydrolase 13 family.</text>
</comment>
<dbReference type="PRINTS" id="PR00110">
    <property type="entry name" value="ALPHAAMYLASE"/>
</dbReference>
<dbReference type="Pfam" id="PF00128">
    <property type="entry name" value="Alpha-amylase"/>
    <property type="match status" value="1"/>
</dbReference>
<evidence type="ECO:0000256" key="4">
    <source>
        <dbReference type="RuleBase" id="RU361134"/>
    </source>
</evidence>
<dbReference type="InterPro" id="IPR017853">
    <property type="entry name" value="GH"/>
</dbReference>
<comment type="caution">
    <text evidence="6">The sequence shown here is derived from an EMBL/GenBank/DDBJ whole genome shotgun (WGS) entry which is preliminary data.</text>
</comment>
<sequence length="557" mass="63853">MRQQEKWWQKEVIYQIYPRSFYDSNQDGIGDIPGIIEKLDYLSDLGVTSLWICPIFQSPMADNGYDISDYFAISEEFGTLEDVKRLIAEAKARGIKIILDLVVNHTSDEHAWFQEALRDPKSKYRDYYIFKEGTEAPNNWRSIFGGSVWEKLPNEDIFYYHTFHKKQPDLNWENPALREEVYQMVTTWLEMGIAGFRIDAITFIKKDLTFKSQPADGVDGLVKCTKTSRNQPGIEVFLKELNERCFQKYDCVTVAEAPGVPYDQLDQFIGPDGFFSMIFDFKHADLDVASGSEWFKRVAWTPEDLFQILEESQLAIQTSGWGAPFIENHDQPRATSKYLLNQATNPLAVKAIGLMYFFLRGTPFIYQGQELGMINFERDGIDAFDDISSIDQYHRGMAEGLTADEALQIINLRSRDNSRTPVQWTAEPTVGFTEGTPWLPIAERSEVRNAAHQIATPDSIFQFYKAMIALKQNPALETLTLGEIAFPERQGKPVFLYRREDAGASYLIVVSLSEMRETITLERPVKAVHLYNSQDYTIDQHLLTLPAFGALVIEEEK</sequence>
<dbReference type="SUPFAM" id="SSF51011">
    <property type="entry name" value="Glycosyl hydrolase domain"/>
    <property type="match status" value="1"/>
</dbReference>
<keyword evidence="7" id="KW-1185">Reference proteome</keyword>
<dbReference type="GO" id="GO:0004558">
    <property type="term" value="F:alpha-1,4-glucosidase activity"/>
    <property type="evidence" value="ECO:0007669"/>
    <property type="project" value="UniProtKB-EC"/>
</dbReference>
<organism evidence="6 7">
    <name type="scientific">Streptococcus moroccensis</name>
    <dbReference type="NCBI Taxonomy" id="1451356"/>
    <lineage>
        <taxon>Bacteria</taxon>
        <taxon>Bacillati</taxon>
        <taxon>Bacillota</taxon>
        <taxon>Bacilli</taxon>
        <taxon>Lactobacillales</taxon>
        <taxon>Streptococcaceae</taxon>
        <taxon>Streptococcus</taxon>
    </lineage>
</organism>
<dbReference type="Gene3D" id="3.20.20.80">
    <property type="entry name" value="Glycosidases"/>
    <property type="match status" value="1"/>
</dbReference>
<proteinExistence type="inferred from homology"/>
<accession>A0ABT9YVU0</accession>
<evidence type="ECO:0000259" key="5">
    <source>
        <dbReference type="SMART" id="SM00642"/>
    </source>
</evidence>
<feature type="domain" description="Glycosyl hydrolase family 13 catalytic" evidence="5">
    <location>
        <begin position="15"/>
        <end position="419"/>
    </location>
</feature>
<dbReference type="SUPFAM" id="SSF51445">
    <property type="entry name" value="(Trans)glycosidases"/>
    <property type="match status" value="1"/>
</dbReference>
<keyword evidence="2 4" id="KW-0326">Glycosidase</keyword>
<protein>
    <recommendedName>
        <fullName evidence="4">Alpha-amylase</fullName>
        <ecNumber evidence="4">3.2.1.1</ecNumber>
    </recommendedName>
</protein>
<comment type="catalytic activity">
    <reaction evidence="4">
        <text>Endohydrolysis of (1-&gt;4)-alpha-D-glucosidic linkages in polysaccharides containing three or more (1-&gt;4)-alpha-linked D-glucose units.</text>
        <dbReference type="EC" id="3.2.1.1"/>
    </reaction>
</comment>
<dbReference type="Proteomes" id="UP001223079">
    <property type="component" value="Unassembled WGS sequence"/>
</dbReference>
<dbReference type="PANTHER" id="PTHR10357">
    <property type="entry name" value="ALPHA-AMYLASE FAMILY MEMBER"/>
    <property type="match status" value="1"/>
</dbReference>
<dbReference type="CDD" id="cd11333">
    <property type="entry name" value="AmyAc_SI_OligoGlu_DGase"/>
    <property type="match status" value="1"/>
</dbReference>
<evidence type="ECO:0000256" key="1">
    <source>
        <dbReference type="ARBA" id="ARBA00008061"/>
    </source>
</evidence>
<dbReference type="PANTHER" id="PTHR10357:SF179">
    <property type="entry name" value="NEUTRAL AND BASIC AMINO ACID TRANSPORT PROTEIN RBAT"/>
    <property type="match status" value="1"/>
</dbReference>
<gene>
    <name evidence="6" type="ORF">J2S23_002019</name>
</gene>
<evidence type="ECO:0000313" key="7">
    <source>
        <dbReference type="Proteomes" id="UP001223079"/>
    </source>
</evidence>
<dbReference type="InterPro" id="IPR006046">
    <property type="entry name" value="Alpha_amylase"/>
</dbReference>
<evidence type="ECO:0000313" key="6">
    <source>
        <dbReference type="EMBL" id="MDQ0223443.1"/>
    </source>
</evidence>
<dbReference type="Gene3D" id="3.90.400.10">
    <property type="entry name" value="Oligo-1,6-glucosidase, Domain 2"/>
    <property type="match status" value="1"/>
</dbReference>
<evidence type="ECO:0000256" key="2">
    <source>
        <dbReference type="ARBA" id="ARBA00023295"/>
    </source>
</evidence>